<dbReference type="EMBL" id="CAJOBJ010177177">
    <property type="protein sequence ID" value="CAF4904852.1"/>
    <property type="molecule type" value="Genomic_DNA"/>
</dbReference>
<dbReference type="Proteomes" id="UP000676336">
    <property type="component" value="Unassembled WGS sequence"/>
</dbReference>
<dbReference type="EMBL" id="CAJOBH010091319">
    <property type="protein sequence ID" value="CAF4566639.1"/>
    <property type="molecule type" value="Genomic_DNA"/>
</dbReference>
<protein>
    <submittedName>
        <fullName evidence="3">Uncharacterized protein</fullName>
    </submittedName>
</protein>
<dbReference type="Proteomes" id="UP000681720">
    <property type="component" value="Unassembled WGS sequence"/>
</dbReference>
<dbReference type="AlphaFoldDB" id="A0A8S3BVD5"/>
<accession>A0A8S3BVD5</accession>
<evidence type="ECO:0000313" key="1">
    <source>
        <dbReference type="EMBL" id="CAF4566639.1"/>
    </source>
</evidence>
<reference evidence="3" key="1">
    <citation type="submission" date="2021-02" db="EMBL/GenBank/DDBJ databases">
        <authorList>
            <person name="Nowell W R."/>
        </authorList>
    </citation>
    <scope>NUCLEOTIDE SEQUENCE</scope>
</reference>
<sequence>MTTTVSNPPSAVSKTVSMSSTALAAILQRPVAKDNIRKKSLRNIVKQTVEQHVSKSRHN</sequence>
<proteinExistence type="predicted"/>
<name>A0A8S3BVD5_9BILA</name>
<dbReference type="Proteomes" id="UP000681967">
    <property type="component" value="Unassembled WGS sequence"/>
</dbReference>
<comment type="caution">
    <text evidence="3">The sequence shown here is derived from an EMBL/GenBank/DDBJ whole genome shotgun (WGS) entry which is preliminary data.</text>
</comment>
<feature type="non-terminal residue" evidence="3">
    <location>
        <position position="1"/>
    </location>
</feature>
<dbReference type="EMBL" id="CAJOBI010164914">
    <property type="protein sequence ID" value="CAF4865751.1"/>
    <property type="molecule type" value="Genomic_DNA"/>
</dbReference>
<gene>
    <name evidence="1" type="ORF">BYL167_LOCUS38730</name>
    <name evidence="2" type="ORF">BYL167_LOCUS41133</name>
    <name evidence="5" type="ORF">GIL414_LOCUS52024</name>
    <name evidence="3" type="ORF">SMN809_LOCUS50081</name>
    <name evidence="4" type="ORF">SMN809_LOCUS50177</name>
</gene>
<evidence type="ECO:0000313" key="4">
    <source>
        <dbReference type="EMBL" id="CAF4867575.1"/>
    </source>
</evidence>
<evidence type="ECO:0000313" key="2">
    <source>
        <dbReference type="EMBL" id="CAF4625214.1"/>
    </source>
</evidence>
<evidence type="ECO:0000313" key="5">
    <source>
        <dbReference type="EMBL" id="CAF4904852.1"/>
    </source>
</evidence>
<evidence type="ECO:0000313" key="3">
    <source>
        <dbReference type="EMBL" id="CAF4865751.1"/>
    </source>
</evidence>
<organism evidence="3 6">
    <name type="scientific">Rotaria magnacalcarata</name>
    <dbReference type="NCBI Taxonomy" id="392030"/>
    <lineage>
        <taxon>Eukaryota</taxon>
        <taxon>Metazoa</taxon>
        <taxon>Spiralia</taxon>
        <taxon>Gnathifera</taxon>
        <taxon>Rotifera</taxon>
        <taxon>Eurotatoria</taxon>
        <taxon>Bdelloidea</taxon>
        <taxon>Philodinida</taxon>
        <taxon>Philodinidae</taxon>
        <taxon>Rotaria</taxon>
    </lineage>
</organism>
<dbReference type="EMBL" id="CAJOBI010165420">
    <property type="protein sequence ID" value="CAF4867575.1"/>
    <property type="molecule type" value="Genomic_DNA"/>
</dbReference>
<dbReference type="EMBL" id="CAJOBH010103532">
    <property type="protein sequence ID" value="CAF4625214.1"/>
    <property type="molecule type" value="Genomic_DNA"/>
</dbReference>
<evidence type="ECO:0000313" key="6">
    <source>
        <dbReference type="Proteomes" id="UP000676336"/>
    </source>
</evidence>